<proteinExistence type="predicted"/>
<evidence type="ECO:0000313" key="2">
    <source>
        <dbReference type="Proteomes" id="UP001189122"/>
    </source>
</evidence>
<keyword evidence="2" id="KW-1185">Reference proteome</keyword>
<dbReference type="Proteomes" id="UP001189122">
    <property type="component" value="Unassembled WGS sequence"/>
</dbReference>
<name>A0A7I8JFL3_SPIIN</name>
<sequence length="51" mass="6200">MFIGKKPIGYKWVYKMKLNPDNAIERYKVLHIKCVEMIFDEKLLSWQSTYC</sequence>
<protein>
    <submittedName>
        <fullName evidence="1">Uncharacterized protein</fullName>
    </submittedName>
</protein>
<dbReference type="EMBL" id="LR743599">
    <property type="protein sequence ID" value="CAA2629686.1"/>
    <property type="molecule type" value="Genomic_DNA"/>
</dbReference>
<reference evidence="1 2" key="1">
    <citation type="submission" date="2019-12" db="EMBL/GenBank/DDBJ databases">
        <authorList>
            <person name="Scholz U."/>
            <person name="Mascher M."/>
            <person name="Fiebig A."/>
        </authorList>
    </citation>
    <scope>NUCLEOTIDE SEQUENCE</scope>
</reference>
<dbReference type="EMBL" id="CACRZD030000012">
    <property type="protein sequence ID" value="CAA6668929.1"/>
    <property type="molecule type" value="Genomic_DNA"/>
</dbReference>
<accession>A0A7I8JFL3</accession>
<dbReference type="AlphaFoldDB" id="A0A7I8JFL3"/>
<organism evidence="1">
    <name type="scientific">Spirodela intermedia</name>
    <name type="common">Intermediate duckweed</name>
    <dbReference type="NCBI Taxonomy" id="51605"/>
    <lineage>
        <taxon>Eukaryota</taxon>
        <taxon>Viridiplantae</taxon>
        <taxon>Streptophyta</taxon>
        <taxon>Embryophyta</taxon>
        <taxon>Tracheophyta</taxon>
        <taxon>Spermatophyta</taxon>
        <taxon>Magnoliopsida</taxon>
        <taxon>Liliopsida</taxon>
        <taxon>Araceae</taxon>
        <taxon>Lemnoideae</taxon>
        <taxon>Spirodela</taxon>
    </lineage>
</organism>
<gene>
    <name evidence="1" type="ORF">SI7747_12015324</name>
</gene>
<evidence type="ECO:0000313" key="1">
    <source>
        <dbReference type="EMBL" id="CAA2629686.1"/>
    </source>
</evidence>